<evidence type="ECO:0000313" key="12">
    <source>
        <dbReference type="Proteomes" id="UP001223743"/>
    </source>
</evidence>
<dbReference type="InterPro" id="IPR005467">
    <property type="entry name" value="His_kinase_dom"/>
</dbReference>
<dbReference type="InterPro" id="IPR001610">
    <property type="entry name" value="PAC"/>
</dbReference>
<comment type="catalytic activity">
    <reaction evidence="1">
        <text>ATP + protein L-histidine = ADP + protein N-phospho-L-histidine.</text>
        <dbReference type="EC" id="2.7.13.3"/>
    </reaction>
</comment>
<feature type="region of interest" description="Disordered" evidence="7">
    <location>
        <begin position="763"/>
        <end position="791"/>
    </location>
</feature>
<dbReference type="EC" id="2.7.13.3" evidence="2"/>
<evidence type="ECO:0000313" key="11">
    <source>
        <dbReference type="EMBL" id="MDQ0515529.1"/>
    </source>
</evidence>
<evidence type="ECO:0000256" key="7">
    <source>
        <dbReference type="SAM" id="MobiDB-lite"/>
    </source>
</evidence>
<reference evidence="11 12" key="1">
    <citation type="submission" date="2023-07" db="EMBL/GenBank/DDBJ databases">
        <title>Genomic Encyclopedia of Type Strains, Phase IV (KMG-IV): sequencing the most valuable type-strain genomes for metagenomic binning, comparative biology and taxonomic classification.</title>
        <authorList>
            <person name="Goeker M."/>
        </authorList>
    </citation>
    <scope>NUCLEOTIDE SEQUENCE [LARGE SCALE GENOMIC DNA]</scope>
    <source>
        <strain evidence="11 12">B1-1</strain>
    </source>
</reference>
<evidence type="ECO:0000256" key="5">
    <source>
        <dbReference type="ARBA" id="ARBA00022777"/>
    </source>
</evidence>
<evidence type="ECO:0000256" key="8">
    <source>
        <dbReference type="SAM" id="Phobius"/>
    </source>
</evidence>
<evidence type="ECO:0000256" key="4">
    <source>
        <dbReference type="ARBA" id="ARBA00022679"/>
    </source>
</evidence>
<dbReference type="SMART" id="SM00387">
    <property type="entry name" value="HATPase_c"/>
    <property type="match status" value="1"/>
</dbReference>
<proteinExistence type="predicted"/>
<protein>
    <recommendedName>
        <fullName evidence="2">histidine kinase</fullName>
        <ecNumber evidence="2">2.7.13.3</ecNumber>
    </recommendedName>
</protein>
<dbReference type="InterPro" id="IPR036097">
    <property type="entry name" value="HisK_dim/P_sf"/>
</dbReference>
<gene>
    <name evidence="11" type="ORF">QO015_001142</name>
</gene>
<keyword evidence="4 11" id="KW-0808">Transferase</keyword>
<dbReference type="SMART" id="SM00388">
    <property type="entry name" value="HisKA"/>
    <property type="match status" value="1"/>
</dbReference>
<dbReference type="InterPro" id="IPR004358">
    <property type="entry name" value="Sig_transdc_His_kin-like_C"/>
</dbReference>
<dbReference type="SUPFAM" id="SSF55874">
    <property type="entry name" value="ATPase domain of HSP90 chaperone/DNA topoisomerase II/histidine kinase"/>
    <property type="match status" value="1"/>
</dbReference>
<dbReference type="InterPro" id="IPR000700">
    <property type="entry name" value="PAS-assoc_C"/>
</dbReference>
<dbReference type="InterPro" id="IPR003661">
    <property type="entry name" value="HisK_dim/P_dom"/>
</dbReference>
<dbReference type="Gene3D" id="3.30.565.10">
    <property type="entry name" value="Histidine kinase-like ATPase, C-terminal domain"/>
    <property type="match status" value="1"/>
</dbReference>
<dbReference type="Pfam" id="PF02518">
    <property type="entry name" value="HATPase_c"/>
    <property type="match status" value="1"/>
</dbReference>
<dbReference type="InterPro" id="IPR003594">
    <property type="entry name" value="HATPase_dom"/>
</dbReference>
<keyword evidence="8" id="KW-1133">Transmembrane helix</keyword>
<dbReference type="NCBIfam" id="TIGR00229">
    <property type="entry name" value="sensory_box"/>
    <property type="match status" value="2"/>
</dbReference>
<dbReference type="InterPro" id="IPR000014">
    <property type="entry name" value="PAS"/>
</dbReference>
<dbReference type="CDD" id="cd16922">
    <property type="entry name" value="HATPase_EvgS-ArcB-TorS-like"/>
    <property type="match status" value="1"/>
</dbReference>
<dbReference type="InterPro" id="IPR036890">
    <property type="entry name" value="HATPase_C_sf"/>
</dbReference>
<dbReference type="Pfam" id="PF12860">
    <property type="entry name" value="PAS_7"/>
    <property type="match status" value="1"/>
</dbReference>
<feature type="compositionally biased region" description="Low complexity" evidence="7">
    <location>
        <begin position="773"/>
        <end position="791"/>
    </location>
</feature>
<dbReference type="GO" id="GO:0004673">
    <property type="term" value="F:protein histidine kinase activity"/>
    <property type="evidence" value="ECO:0007669"/>
    <property type="project" value="UniProtKB-EC"/>
</dbReference>
<keyword evidence="6" id="KW-0175">Coiled coil</keyword>
<dbReference type="EMBL" id="JAUSWJ010000001">
    <property type="protein sequence ID" value="MDQ0515529.1"/>
    <property type="molecule type" value="Genomic_DNA"/>
</dbReference>
<dbReference type="PANTHER" id="PTHR43047">
    <property type="entry name" value="TWO-COMPONENT HISTIDINE PROTEIN KINASE"/>
    <property type="match status" value="1"/>
</dbReference>
<feature type="transmembrane region" description="Helical" evidence="8">
    <location>
        <begin position="37"/>
        <end position="55"/>
    </location>
</feature>
<comment type="caution">
    <text evidence="11">The sequence shown here is derived from an EMBL/GenBank/DDBJ whole genome shotgun (WGS) entry which is preliminary data.</text>
</comment>
<sequence>MSKTMFAQKDAIPGHARLLAQPAYEKLLAAEPILRRLIPIIIIIFLIFVAFSRIVHLYDLRLERDAEARDMMTMVATVIADRLAAGEPALPPDGYRMAVQTLLDNALPAAALDGGRRILVTDPTGRIVATAPRSPSDEGRKFDDAVGDAQPMVIFGERAGVLPVTLEDGGPALGTLRQLSGGLGYVAVVAPQSAIYKGWRDDVSLNVTVFVGTSAILLVILYGYFAQSARARQADRIYHETYARFDTALRRGRCGLWDWDVARGRLFWSKSMFELVGMAPRDALLGFGEVNALIHPDDGDLMDLVEALYETGETTVDRMFRMRRAGGGYVWLRIRVELVDADEAEPHLIGIAVDVTEQMRLAESSRTADLRLRDAIETISEAFVLWDADNRLVMCNSKYQQLHGIPDAALEAGTPYAQVIAAGHQPIVRTQIPTDERHEAGGRSFEAQLNDGRWLQINERRTKDGGFVSVGTDITTIKRHEEKLIDGERRLMATIADLRQSRQKLEQQARALEVQSNENEELAQKYAAEKDRANAANQAKSEFLANISHELRTPLNAIIGFSEIMRTGLFGPLGSPRYLEYCDDIHASGNFLLNVINDVLDMSRIEAGRMALDFEPLPLDQIVEEASRVMGAEAEMRHLTVEADVEADLKLVADRRAVKQMVLNLLSNAVKFTPDGGRVNIRARHIGEAVTISIEDTGIGIPKDALKKLGRPFEQVQNQFTKSHKGSGLGLAITRSLAELHGGAMRIRSHEGKGTIVSIRLPLRLPPGPPTPTGASAGAALRLGASAEPSR</sequence>
<keyword evidence="3" id="KW-0597">Phosphoprotein</keyword>
<keyword evidence="8" id="KW-0812">Transmembrane</keyword>
<feature type="coiled-coil region" evidence="6">
    <location>
        <begin position="488"/>
        <end position="539"/>
    </location>
</feature>
<dbReference type="Pfam" id="PF08447">
    <property type="entry name" value="PAS_3"/>
    <property type="match status" value="1"/>
</dbReference>
<dbReference type="SUPFAM" id="SSF55785">
    <property type="entry name" value="PYP-like sensor domain (PAS domain)"/>
    <property type="match status" value="2"/>
</dbReference>
<keyword evidence="5 11" id="KW-0418">Kinase</keyword>
<evidence type="ECO:0000259" key="10">
    <source>
        <dbReference type="PROSITE" id="PS50113"/>
    </source>
</evidence>
<dbReference type="CDD" id="cd00130">
    <property type="entry name" value="PAS"/>
    <property type="match status" value="2"/>
</dbReference>
<dbReference type="PROSITE" id="PS50113">
    <property type="entry name" value="PAC"/>
    <property type="match status" value="1"/>
</dbReference>
<evidence type="ECO:0000259" key="9">
    <source>
        <dbReference type="PROSITE" id="PS50109"/>
    </source>
</evidence>
<dbReference type="PRINTS" id="PR00344">
    <property type="entry name" value="BCTRLSENSOR"/>
</dbReference>
<dbReference type="Proteomes" id="UP001223743">
    <property type="component" value="Unassembled WGS sequence"/>
</dbReference>
<dbReference type="InterPro" id="IPR035965">
    <property type="entry name" value="PAS-like_dom_sf"/>
</dbReference>
<dbReference type="SUPFAM" id="SSF47384">
    <property type="entry name" value="Homodimeric domain of signal transducing histidine kinase"/>
    <property type="match status" value="1"/>
</dbReference>
<feature type="domain" description="PAC" evidence="10">
    <location>
        <begin position="316"/>
        <end position="367"/>
    </location>
</feature>
<evidence type="ECO:0000256" key="3">
    <source>
        <dbReference type="ARBA" id="ARBA00022553"/>
    </source>
</evidence>
<dbReference type="CDD" id="cd00082">
    <property type="entry name" value="HisKA"/>
    <property type="match status" value="1"/>
</dbReference>
<evidence type="ECO:0000256" key="6">
    <source>
        <dbReference type="SAM" id="Coils"/>
    </source>
</evidence>
<organism evidence="11 12">
    <name type="scientific">Kaistia geumhonensis</name>
    <dbReference type="NCBI Taxonomy" id="410839"/>
    <lineage>
        <taxon>Bacteria</taxon>
        <taxon>Pseudomonadati</taxon>
        <taxon>Pseudomonadota</taxon>
        <taxon>Alphaproteobacteria</taxon>
        <taxon>Hyphomicrobiales</taxon>
        <taxon>Kaistiaceae</taxon>
        <taxon>Kaistia</taxon>
    </lineage>
</organism>
<dbReference type="SMART" id="SM00091">
    <property type="entry name" value="PAS"/>
    <property type="match status" value="2"/>
</dbReference>
<dbReference type="Pfam" id="PF00512">
    <property type="entry name" value="HisKA"/>
    <property type="match status" value="1"/>
</dbReference>
<dbReference type="PROSITE" id="PS50109">
    <property type="entry name" value="HIS_KIN"/>
    <property type="match status" value="1"/>
</dbReference>
<dbReference type="PANTHER" id="PTHR43047:SF72">
    <property type="entry name" value="OSMOSENSING HISTIDINE PROTEIN KINASE SLN1"/>
    <property type="match status" value="1"/>
</dbReference>
<dbReference type="RefSeq" id="WP_266280891.1">
    <property type="nucleotide sequence ID" value="NZ_JAPKNF010000001.1"/>
</dbReference>
<dbReference type="Gene3D" id="3.30.450.20">
    <property type="entry name" value="PAS domain"/>
    <property type="match status" value="2"/>
</dbReference>
<dbReference type="InterPro" id="IPR013655">
    <property type="entry name" value="PAS_fold_3"/>
</dbReference>
<dbReference type="SMART" id="SM00086">
    <property type="entry name" value="PAC"/>
    <property type="match status" value="1"/>
</dbReference>
<evidence type="ECO:0000256" key="2">
    <source>
        <dbReference type="ARBA" id="ARBA00012438"/>
    </source>
</evidence>
<keyword evidence="12" id="KW-1185">Reference proteome</keyword>
<accession>A0ABU0M3K3</accession>
<keyword evidence="8" id="KW-0472">Membrane</keyword>
<name>A0ABU0M3K3_9HYPH</name>
<evidence type="ECO:0000256" key="1">
    <source>
        <dbReference type="ARBA" id="ARBA00000085"/>
    </source>
</evidence>
<feature type="transmembrane region" description="Helical" evidence="8">
    <location>
        <begin position="203"/>
        <end position="225"/>
    </location>
</feature>
<feature type="domain" description="Histidine kinase" evidence="9">
    <location>
        <begin position="546"/>
        <end position="765"/>
    </location>
</feature>
<dbReference type="Gene3D" id="1.10.287.130">
    <property type="match status" value="1"/>
</dbReference>